<keyword evidence="3" id="KW-1185">Reference proteome</keyword>
<evidence type="ECO:0008006" key="4">
    <source>
        <dbReference type="Google" id="ProtNLM"/>
    </source>
</evidence>
<dbReference type="OrthoDB" id="5850317at2759"/>
<evidence type="ECO:0000313" key="3">
    <source>
        <dbReference type="Proteomes" id="UP001152747"/>
    </source>
</evidence>
<accession>A0A9P1IDH6</accession>
<dbReference type="Proteomes" id="UP001152747">
    <property type="component" value="Unassembled WGS sequence"/>
</dbReference>
<protein>
    <recommendedName>
        <fullName evidence="4">Anaphase-promoting complex subunit 13</fullName>
    </recommendedName>
</protein>
<organism evidence="2 3">
    <name type="scientific">Caenorhabditis angaria</name>
    <dbReference type="NCBI Taxonomy" id="860376"/>
    <lineage>
        <taxon>Eukaryota</taxon>
        <taxon>Metazoa</taxon>
        <taxon>Ecdysozoa</taxon>
        <taxon>Nematoda</taxon>
        <taxon>Chromadorea</taxon>
        <taxon>Rhabditida</taxon>
        <taxon>Rhabditina</taxon>
        <taxon>Rhabditomorpha</taxon>
        <taxon>Rhabditoidea</taxon>
        <taxon>Rhabditidae</taxon>
        <taxon>Peloderinae</taxon>
        <taxon>Caenorhabditis</taxon>
    </lineage>
</organism>
<feature type="region of interest" description="Disordered" evidence="1">
    <location>
        <begin position="43"/>
        <end position="84"/>
    </location>
</feature>
<feature type="compositionally biased region" description="Polar residues" evidence="1">
    <location>
        <begin position="56"/>
        <end position="68"/>
    </location>
</feature>
<dbReference type="AlphaFoldDB" id="A0A9P1IDH6"/>
<proteinExistence type="predicted"/>
<reference evidence="2" key="1">
    <citation type="submission" date="2022-11" db="EMBL/GenBank/DDBJ databases">
        <authorList>
            <person name="Kikuchi T."/>
        </authorList>
    </citation>
    <scope>NUCLEOTIDE SEQUENCE</scope>
    <source>
        <strain evidence="2">PS1010</strain>
    </source>
</reference>
<name>A0A9P1IDH6_9PELO</name>
<evidence type="ECO:0000313" key="2">
    <source>
        <dbReference type="EMBL" id="CAI5442101.1"/>
    </source>
</evidence>
<dbReference type="EMBL" id="CANHGI010000002">
    <property type="protein sequence ID" value="CAI5442101.1"/>
    <property type="molecule type" value="Genomic_DNA"/>
</dbReference>
<evidence type="ECO:0000256" key="1">
    <source>
        <dbReference type="SAM" id="MobiDB-lite"/>
    </source>
</evidence>
<comment type="caution">
    <text evidence="2">The sequence shown here is derived from an EMBL/GenBank/DDBJ whole genome shotgun (WGS) entry which is preliminary data.</text>
</comment>
<gene>
    <name evidence="2" type="ORF">CAMP_LOCUS4738</name>
</gene>
<sequence>MSFVPSEVRLDHRFLEWDKQWIFQRLPKDEVIIPRDLEPDIEADSIPGNVRHDNQNDNQNTWQETGIDQIQMGPISEQNNIPQA</sequence>